<dbReference type="Pfam" id="PF01734">
    <property type="entry name" value="Patatin"/>
    <property type="match status" value="1"/>
</dbReference>
<dbReference type="CDD" id="cd07205">
    <property type="entry name" value="Pat_PNPLA6_PNPLA7_NTE1_like"/>
    <property type="match status" value="1"/>
</dbReference>
<dbReference type="SUPFAM" id="SSF52151">
    <property type="entry name" value="FabD/lysophospholipase-like"/>
    <property type="match status" value="1"/>
</dbReference>
<sequence length="278" mass="30712">MTKVTFECTKSVILWQSFKMDLKTKSIGLVLSGGGTKGIAHAGVLKFLEEQNIRPNHIAGTSAGSIVAALYAGGKSPEEILDFFKSIYFFNWKHFTFKKAGFIDSNAFHFYFHTIFGETRIGDLKIHTHITATDLVKGKLKIFGPDTKVVDAILASSSFPGVLSPYEMNGKMYSDGGILNHFPTDILQGRCETLIGVYVSPIQKIEAKDLSSIKAVTSRAFDLLSANSNMQKFNLCDWVIAPEELAIYSTFETSKAKMDAIFKIGYEAAKTSYEELVV</sequence>
<evidence type="ECO:0000256" key="1">
    <source>
        <dbReference type="ARBA" id="ARBA00022801"/>
    </source>
</evidence>
<feature type="short sequence motif" description="GXGXXG" evidence="4">
    <location>
        <begin position="33"/>
        <end position="38"/>
    </location>
</feature>
<gene>
    <name evidence="6" type="ORF">IP98_01380</name>
</gene>
<keyword evidence="2 4" id="KW-0442">Lipid degradation</keyword>
<keyword evidence="7" id="KW-1185">Reference proteome</keyword>
<evidence type="ECO:0000256" key="3">
    <source>
        <dbReference type="ARBA" id="ARBA00023098"/>
    </source>
</evidence>
<dbReference type="InterPro" id="IPR050301">
    <property type="entry name" value="NTE"/>
</dbReference>
<proteinExistence type="predicted"/>
<evidence type="ECO:0000256" key="4">
    <source>
        <dbReference type="PROSITE-ProRule" id="PRU01161"/>
    </source>
</evidence>
<feature type="active site" description="Nucleophile" evidence="4">
    <location>
        <position position="62"/>
    </location>
</feature>
<dbReference type="STRING" id="1341154.FCR2A7T_02140"/>
<evidence type="ECO:0000256" key="2">
    <source>
        <dbReference type="ARBA" id="ARBA00022963"/>
    </source>
</evidence>
<dbReference type="InterPro" id="IPR002641">
    <property type="entry name" value="PNPLA_dom"/>
</dbReference>
<dbReference type="Gene3D" id="3.40.1090.10">
    <property type="entry name" value="Cytosolic phospholipase A2 catalytic domain"/>
    <property type="match status" value="1"/>
</dbReference>
<dbReference type="PANTHER" id="PTHR14226:SF78">
    <property type="entry name" value="SLR0060 PROTEIN"/>
    <property type="match status" value="1"/>
</dbReference>
<accession>A0A562LZD1</accession>
<dbReference type="GO" id="GO:0016787">
    <property type="term" value="F:hydrolase activity"/>
    <property type="evidence" value="ECO:0007669"/>
    <property type="project" value="UniProtKB-UniRule"/>
</dbReference>
<keyword evidence="3 4" id="KW-0443">Lipid metabolism</keyword>
<keyword evidence="1 4" id="KW-0378">Hydrolase</keyword>
<reference evidence="6 7" key="1">
    <citation type="journal article" date="2015" name="Stand. Genomic Sci.">
        <title>Genomic Encyclopedia of Bacterial and Archaeal Type Strains, Phase III: the genomes of soil and plant-associated and newly described type strains.</title>
        <authorList>
            <person name="Whitman W.B."/>
            <person name="Woyke T."/>
            <person name="Klenk H.P."/>
            <person name="Zhou Y."/>
            <person name="Lilburn T.G."/>
            <person name="Beck B.J."/>
            <person name="De Vos P."/>
            <person name="Vandamme P."/>
            <person name="Eisen J.A."/>
            <person name="Garrity G."/>
            <person name="Hugenholtz P."/>
            <person name="Kyrpides N.C."/>
        </authorList>
    </citation>
    <scope>NUCLEOTIDE SEQUENCE [LARGE SCALE GENOMIC DNA]</scope>
    <source>
        <strain evidence="6 7">CGMCC 1.7270</strain>
    </source>
</reference>
<evidence type="ECO:0000313" key="6">
    <source>
        <dbReference type="EMBL" id="TWI12903.1"/>
    </source>
</evidence>
<feature type="active site" description="Proton acceptor" evidence="4">
    <location>
        <position position="175"/>
    </location>
</feature>
<dbReference type="EMBL" id="VLKQ01000005">
    <property type="protein sequence ID" value="TWI12903.1"/>
    <property type="molecule type" value="Genomic_DNA"/>
</dbReference>
<comment type="caution">
    <text evidence="6">The sequence shown here is derived from an EMBL/GenBank/DDBJ whole genome shotgun (WGS) entry which is preliminary data.</text>
</comment>
<feature type="short sequence motif" description="DGA/G" evidence="4">
    <location>
        <begin position="175"/>
        <end position="177"/>
    </location>
</feature>
<name>A0A562LZD1_9FLAO</name>
<dbReference type="PROSITE" id="PS51635">
    <property type="entry name" value="PNPLA"/>
    <property type="match status" value="1"/>
</dbReference>
<dbReference type="PANTHER" id="PTHR14226">
    <property type="entry name" value="NEUROPATHY TARGET ESTERASE/SWISS CHEESE D.MELANOGASTER"/>
    <property type="match status" value="1"/>
</dbReference>
<dbReference type="GO" id="GO:0016042">
    <property type="term" value="P:lipid catabolic process"/>
    <property type="evidence" value="ECO:0007669"/>
    <property type="project" value="UniProtKB-UniRule"/>
</dbReference>
<dbReference type="InterPro" id="IPR016035">
    <property type="entry name" value="Acyl_Trfase/lysoPLipase"/>
</dbReference>
<dbReference type="Proteomes" id="UP000319848">
    <property type="component" value="Unassembled WGS sequence"/>
</dbReference>
<protein>
    <submittedName>
        <fullName evidence="6">NTE family protein</fullName>
    </submittedName>
</protein>
<feature type="domain" description="PNPLA" evidence="5">
    <location>
        <begin position="29"/>
        <end position="188"/>
    </location>
</feature>
<organism evidence="6 7">
    <name type="scientific">Flavobacterium cauense R2A-7</name>
    <dbReference type="NCBI Taxonomy" id="1341154"/>
    <lineage>
        <taxon>Bacteria</taxon>
        <taxon>Pseudomonadati</taxon>
        <taxon>Bacteroidota</taxon>
        <taxon>Flavobacteriia</taxon>
        <taxon>Flavobacteriales</taxon>
        <taxon>Flavobacteriaceae</taxon>
        <taxon>Flavobacterium</taxon>
    </lineage>
</organism>
<evidence type="ECO:0000259" key="5">
    <source>
        <dbReference type="PROSITE" id="PS51635"/>
    </source>
</evidence>
<feature type="short sequence motif" description="GXSXG" evidence="4">
    <location>
        <begin position="60"/>
        <end position="64"/>
    </location>
</feature>
<dbReference type="AlphaFoldDB" id="A0A562LZD1"/>
<evidence type="ECO:0000313" key="7">
    <source>
        <dbReference type="Proteomes" id="UP000319848"/>
    </source>
</evidence>